<dbReference type="EMBL" id="AOPZ01000055">
    <property type="protein sequence ID" value="EPH45474.1"/>
    <property type="molecule type" value="Genomic_DNA"/>
</dbReference>
<keyword evidence="3" id="KW-1185">Reference proteome</keyword>
<comment type="caution">
    <text evidence="2">The sequence shown here is derived from an EMBL/GenBank/DDBJ whole genome shotgun (WGS) entry which is preliminary data.</text>
</comment>
<protein>
    <submittedName>
        <fullName evidence="2">Putative cysteine desulfurase</fullName>
    </submittedName>
</protein>
<gene>
    <name evidence="2" type="ORF">STRAU_1441</name>
</gene>
<sequence>MLVRGARAEAHPDRVQRPLAGRGLRGAALTGLVGLAAEQGAHERVRAEQAVAHPDAVLGGQRRREVRAVPAVHHERDDADARRVVPEQREHPHLRHRRETGADRADQVPLPLHERVEPGLVEGLAGGGDGVRADDVGRPRLVPGGRVVPLDVHSPVGAPRDLPRGAAAREVRLGALQPVGPAREHSGAERGVQLVPGEGDPVDVQLPYVHRVVGRELGGVEDDAGAVGVRGGGQLAHRPQLAGDVRGAGHADQGGPVGVAVGEGALQGVDGLVVGARGVEVGDAGVAPGQQRGVVLGLEHEDLAVGGQRGGQQVQRVGGRPREHHLVALAAPQELGDGLPRVLEQVGRQLRQVPRAAVHTPVVGRVRGHVVPHPLQGRRAGGVVERDVRDLAAGDEGDGDVAPEDGQRGTDGGVGGNGGGRHDELP</sequence>
<dbReference type="Proteomes" id="UP000014629">
    <property type="component" value="Unassembled WGS sequence"/>
</dbReference>
<dbReference type="AlphaFoldDB" id="S3ZRM7"/>
<proteinExistence type="predicted"/>
<feature type="compositionally biased region" description="Acidic residues" evidence="1">
    <location>
        <begin position="393"/>
        <end position="403"/>
    </location>
</feature>
<feature type="region of interest" description="Disordered" evidence="1">
    <location>
        <begin position="372"/>
        <end position="426"/>
    </location>
</feature>
<name>S3ZRM7_9ACTN</name>
<reference evidence="2 3" key="1">
    <citation type="submission" date="2013-02" db="EMBL/GenBank/DDBJ databases">
        <title>Draft Genome Sequence of Streptomyces aurantiacus, Which Produces Setomimycin.</title>
        <authorList>
            <person name="Gruening B.A."/>
            <person name="Praeg A."/>
            <person name="Erxleben A."/>
            <person name="Guenther S."/>
            <person name="Mueller M."/>
        </authorList>
    </citation>
    <scope>NUCLEOTIDE SEQUENCE [LARGE SCALE GENOMIC DNA]</scope>
    <source>
        <strain evidence="2 3">JA 4570</strain>
    </source>
</reference>
<organism evidence="2 3">
    <name type="scientific">Streptomyces aurantiacus JA 4570</name>
    <dbReference type="NCBI Taxonomy" id="1286094"/>
    <lineage>
        <taxon>Bacteria</taxon>
        <taxon>Bacillati</taxon>
        <taxon>Actinomycetota</taxon>
        <taxon>Actinomycetes</taxon>
        <taxon>Kitasatosporales</taxon>
        <taxon>Streptomycetaceae</taxon>
        <taxon>Streptomyces</taxon>
        <taxon>Streptomyces aurantiacus group</taxon>
    </lineage>
</organism>
<evidence type="ECO:0000313" key="3">
    <source>
        <dbReference type="Proteomes" id="UP000014629"/>
    </source>
</evidence>
<feature type="region of interest" description="Disordered" evidence="1">
    <location>
        <begin position="87"/>
        <end position="106"/>
    </location>
</feature>
<evidence type="ECO:0000256" key="1">
    <source>
        <dbReference type="SAM" id="MobiDB-lite"/>
    </source>
</evidence>
<evidence type="ECO:0000313" key="2">
    <source>
        <dbReference type="EMBL" id="EPH45474.1"/>
    </source>
</evidence>
<feature type="compositionally biased region" description="Gly residues" evidence="1">
    <location>
        <begin position="409"/>
        <end position="419"/>
    </location>
</feature>
<accession>S3ZRM7</accession>